<protein>
    <recommendedName>
        <fullName evidence="1">Phosphatidylinositol transfer protein N-terminal domain-containing protein</fullName>
    </recommendedName>
</protein>
<sequence>MERLHLLGYLTLYIMAFMPMTSCDQLREYRIELPFGVDEFQVGHLYSVAMASMLETGGGEGFEIIVNEPVDRLMDKESRARVFRPTEPAVHTDGQYTHKLLQLASKVPNFVRLLAPTGSLEAHEKSWNFYPVTRTEYSNVYMREHFYEIVETVYLPGRCENENVFGLEGEELEKRVVDVIKITEDPVDSRDYKESEDPLKCISKITGRLPLKADWMNDANSVMCAYKLVSYRFNWWGLQTKVEALLVKATRRVLQNLHRQAVCWLDEWYGMPMAELRLFEKLTKEELDKMRNQGDVKGMKEV</sequence>
<dbReference type="Gene3D" id="3.30.530.20">
    <property type="match status" value="1"/>
</dbReference>
<gene>
    <name evidence="2" type="ORF">OFUS_LOCUS10574</name>
</gene>
<reference evidence="2" key="1">
    <citation type="submission" date="2022-03" db="EMBL/GenBank/DDBJ databases">
        <authorList>
            <person name="Martin C."/>
        </authorList>
    </citation>
    <scope>NUCLEOTIDE SEQUENCE</scope>
</reference>
<dbReference type="EMBL" id="CAIIXF020000005">
    <property type="protein sequence ID" value="CAH1784364.1"/>
    <property type="molecule type" value="Genomic_DNA"/>
</dbReference>
<dbReference type="PRINTS" id="PR00391">
    <property type="entry name" value="PITRANSFER"/>
</dbReference>
<dbReference type="GO" id="GO:0071944">
    <property type="term" value="C:cell periphery"/>
    <property type="evidence" value="ECO:0007669"/>
    <property type="project" value="UniProtKB-ARBA"/>
</dbReference>
<dbReference type="SUPFAM" id="SSF55961">
    <property type="entry name" value="Bet v1-like"/>
    <property type="match status" value="1"/>
</dbReference>
<dbReference type="FunFam" id="3.30.530.20:FF:000028">
    <property type="entry name" value="Phosphatidylinositol transfer protein 5"/>
    <property type="match status" value="1"/>
</dbReference>
<dbReference type="InterPro" id="IPR001666">
    <property type="entry name" value="PI_transfer"/>
</dbReference>
<comment type="caution">
    <text evidence="2">The sequence shown here is derived from an EMBL/GenBank/DDBJ whole genome shotgun (WGS) entry which is preliminary data.</text>
</comment>
<organism evidence="2 3">
    <name type="scientific">Owenia fusiformis</name>
    <name type="common">Polychaete worm</name>
    <dbReference type="NCBI Taxonomy" id="6347"/>
    <lineage>
        <taxon>Eukaryota</taxon>
        <taxon>Metazoa</taxon>
        <taxon>Spiralia</taxon>
        <taxon>Lophotrochozoa</taxon>
        <taxon>Annelida</taxon>
        <taxon>Polychaeta</taxon>
        <taxon>Sedentaria</taxon>
        <taxon>Canalipalpata</taxon>
        <taxon>Sabellida</taxon>
        <taxon>Oweniida</taxon>
        <taxon>Oweniidae</taxon>
        <taxon>Owenia</taxon>
    </lineage>
</organism>
<dbReference type="PANTHER" id="PTHR10658:SF11">
    <property type="entry name" value="VIBRATOR, ISOFORM B"/>
    <property type="match status" value="1"/>
</dbReference>
<dbReference type="OrthoDB" id="18453at2759"/>
<keyword evidence="3" id="KW-1185">Reference proteome</keyword>
<dbReference type="GO" id="GO:0031210">
    <property type="term" value="F:phosphatidylcholine binding"/>
    <property type="evidence" value="ECO:0007669"/>
    <property type="project" value="TreeGrafter"/>
</dbReference>
<proteinExistence type="predicted"/>
<dbReference type="Proteomes" id="UP000749559">
    <property type="component" value="Unassembled WGS sequence"/>
</dbReference>
<dbReference type="GO" id="GO:0008525">
    <property type="term" value="F:phosphatidylcholine transporter activity"/>
    <property type="evidence" value="ECO:0007669"/>
    <property type="project" value="TreeGrafter"/>
</dbReference>
<dbReference type="InterPro" id="IPR023393">
    <property type="entry name" value="START-like_dom_sf"/>
</dbReference>
<name>A0A8J1T766_OWEFU</name>
<evidence type="ECO:0000313" key="3">
    <source>
        <dbReference type="Proteomes" id="UP000749559"/>
    </source>
</evidence>
<accession>A0A8J1T766</accession>
<dbReference type="PANTHER" id="PTHR10658">
    <property type="entry name" value="PHOSPHATIDYLINOSITOL TRANSFER PROTEIN"/>
    <property type="match status" value="1"/>
</dbReference>
<evidence type="ECO:0000259" key="1">
    <source>
        <dbReference type="Pfam" id="PF02121"/>
    </source>
</evidence>
<dbReference type="GO" id="GO:0008526">
    <property type="term" value="F:phosphatidylinositol transfer activity"/>
    <property type="evidence" value="ECO:0007669"/>
    <property type="project" value="TreeGrafter"/>
</dbReference>
<evidence type="ECO:0000313" key="2">
    <source>
        <dbReference type="EMBL" id="CAH1784364.1"/>
    </source>
</evidence>
<dbReference type="InterPro" id="IPR055261">
    <property type="entry name" value="PI_transfer_N"/>
</dbReference>
<feature type="domain" description="Phosphatidylinositol transfer protein N-terminal" evidence="1">
    <location>
        <begin position="26"/>
        <end position="285"/>
    </location>
</feature>
<dbReference type="GO" id="GO:0005737">
    <property type="term" value="C:cytoplasm"/>
    <property type="evidence" value="ECO:0007669"/>
    <property type="project" value="TreeGrafter"/>
</dbReference>
<dbReference type="AlphaFoldDB" id="A0A8J1T766"/>
<dbReference type="GO" id="GO:0035091">
    <property type="term" value="F:phosphatidylinositol binding"/>
    <property type="evidence" value="ECO:0007669"/>
    <property type="project" value="TreeGrafter"/>
</dbReference>
<dbReference type="Pfam" id="PF02121">
    <property type="entry name" value="IP_trans"/>
    <property type="match status" value="1"/>
</dbReference>